<evidence type="ECO:0000313" key="3">
    <source>
        <dbReference type="EMBL" id="QIS05476.1"/>
    </source>
</evidence>
<dbReference type="CDD" id="cd06259">
    <property type="entry name" value="YdcF-like"/>
    <property type="match status" value="1"/>
</dbReference>
<dbReference type="InterPro" id="IPR051599">
    <property type="entry name" value="Cell_Envelope_Assoc"/>
</dbReference>
<dbReference type="PANTHER" id="PTHR30336:SF6">
    <property type="entry name" value="INTEGRAL MEMBRANE PROTEIN"/>
    <property type="match status" value="1"/>
</dbReference>
<dbReference type="RefSeq" id="WP_167464548.1">
    <property type="nucleotide sequence ID" value="NZ_CP046171.1"/>
</dbReference>
<accession>A0A6G9XX59</accession>
<name>A0A6G9XX59_NOCBR</name>
<gene>
    <name evidence="3" type="ORF">F5X71_27015</name>
</gene>
<evidence type="ECO:0000313" key="4">
    <source>
        <dbReference type="Proteomes" id="UP000501705"/>
    </source>
</evidence>
<protein>
    <recommendedName>
        <fullName evidence="2">DUF218 domain-containing protein</fullName>
    </recommendedName>
</protein>
<feature type="transmembrane region" description="Helical" evidence="1">
    <location>
        <begin position="16"/>
        <end position="36"/>
    </location>
</feature>
<dbReference type="GO" id="GO:0005886">
    <property type="term" value="C:plasma membrane"/>
    <property type="evidence" value="ECO:0007669"/>
    <property type="project" value="TreeGrafter"/>
</dbReference>
<keyword evidence="1" id="KW-0472">Membrane</keyword>
<dbReference type="AlphaFoldDB" id="A0A6G9XX59"/>
<reference evidence="3 4" key="1">
    <citation type="journal article" date="2019" name="ACS Chem. Biol.">
        <title>Identification and Mobilization of a Cryptic Antibiotic Biosynthesis Gene Locus from a Human-Pathogenic Nocardia Isolate.</title>
        <authorList>
            <person name="Herisse M."/>
            <person name="Ishida K."/>
            <person name="Porter J.L."/>
            <person name="Howden B."/>
            <person name="Hertweck C."/>
            <person name="Stinear T.P."/>
            <person name="Pidot S.J."/>
        </authorList>
    </citation>
    <scope>NUCLEOTIDE SEQUENCE [LARGE SCALE GENOMIC DNA]</scope>
    <source>
        <strain evidence="3 4">AUSMDU00024985</strain>
    </source>
</reference>
<dbReference type="InterPro" id="IPR003848">
    <property type="entry name" value="DUF218"/>
</dbReference>
<sequence length="207" mass="21653">MPGDAKRAVGVQSWRASGLLAATATGLMVVVAGANLRLWRLSAGHRFDAATAPGAPVVIVPGAKVAPDGTPMPYLRGRLDVAIELLRAGTVREILVSGDASGTSGDEIASMTRYLVDHGVDPAVVRTDGAGLSTRATGERARRLFGIDRALVVTQYRHVPRAVALCRAAGIDADGVTAGCVCRRRTKVRNNLREWLAAPKAVAALAR</sequence>
<feature type="domain" description="DUF218" evidence="2">
    <location>
        <begin position="57"/>
        <end position="196"/>
    </location>
</feature>
<keyword evidence="1" id="KW-1133">Transmembrane helix</keyword>
<keyword evidence="1" id="KW-0812">Transmembrane</keyword>
<dbReference type="Pfam" id="PF02698">
    <property type="entry name" value="DUF218"/>
    <property type="match status" value="1"/>
</dbReference>
<dbReference type="PANTHER" id="PTHR30336">
    <property type="entry name" value="INNER MEMBRANE PROTEIN, PROBABLE PERMEASE"/>
    <property type="match status" value="1"/>
</dbReference>
<dbReference type="Proteomes" id="UP000501705">
    <property type="component" value="Chromosome"/>
</dbReference>
<evidence type="ECO:0000256" key="1">
    <source>
        <dbReference type="SAM" id="Phobius"/>
    </source>
</evidence>
<evidence type="ECO:0000259" key="2">
    <source>
        <dbReference type="Pfam" id="PF02698"/>
    </source>
</evidence>
<organism evidence="3 4">
    <name type="scientific">Nocardia brasiliensis</name>
    <dbReference type="NCBI Taxonomy" id="37326"/>
    <lineage>
        <taxon>Bacteria</taxon>
        <taxon>Bacillati</taxon>
        <taxon>Actinomycetota</taxon>
        <taxon>Actinomycetes</taxon>
        <taxon>Mycobacteriales</taxon>
        <taxon>Nocardiaceae</taxon>
        <taxon>Nocardia</taxon>
    </lineage>
</organism>
<proteinExistence type="predicted"/>
<dbReference type="EMBL" id="CP046171">
    <property type="protein sequence ID" value="QIS05476.1"/>
    <property type="molecule type" value="Genomic_DNA"/>
</dbReference>